<keyword evidence="2" id="KW-1185">Reference proteome</keyword>
<organism evidence="1 2">
    <name type="scientific">Sphagnum jensenii</name>
    <dbReference type="NCBI Taxonomy" id="128206"/>
    <lineage>
        <taxon>Eukaryota</taxon>
        <taxon>Viridiplantae</taxon>
        <taxon>Streptophyta</taxon>
        <taxon>Embryophyta</taxon>
        <taxon>Bryophyta</taxon>
        <taxon>Sphagnophytina</taxon>
        <taxon>Sphagnopsida</taxon>
        <taxon>Sphagnales</taxon>
        <taxon>Sphagnaceae</taxon>
        <taxon>Sphagnum</taxon>
    </lineage>
</organism>
<name>A0ABP1ASS6_9BRYO</name>
<proteinExistence type="predicted"/>
<sequence>MVLPVVGRPLTQVALSEGRRNWPFVFGFAFTLGLVIKLSTSLNPKDAQKSTFVNPNAHRWAQHGSIDLDPCSHSIKDITFLMQYEMKVAYGEHDELELHSCPWIHQWTLPAVEIGVLQVILELGWPYSLPKNGVT</sequence>
<protein>
    <submittedName>
        <fullName evidence="1">Uncharacterized protein</fullName>
    </submittedName>
</protein>
<gene>
    <name evidence="1" type="ORF">CSSPJE1EN2_LOCUS8635</name>
</gene>
<dbReference type="Proteomes" id="UP001497522">
    <property type="component" value="Chromosome 15"/>
</dbReference>
<evidence type="ECO:0000313" key="1">
    <source>
        <dbReference type="EMBL" id="CAK9865640.1"/>
    </source>
</evidence>
<dbReference type="EMBL" id="OZ023716">
    <property type="protein sequence ID" value="CAK9865640.1"/>
    <property type="molecule type" value="Genomic_DNA"/>
</dbReference>
<evidence type="ECO:0000313" key="2">
    <source>
        <dbReference type="Proteomes" id="UP001497522"/>
    </source>
</evidence>
<reference evidence="1" key="1">
    <citation type="submission" date="2024-03" db="EMBL/GenBank/DDBJ databases">
        <authorList>
            <consortium name="ELIXIR-Norway"/>
            <consortium name="Elixir Norway"/>
        </authorList>
    </citation>
    <scope>NUCLEOTIDE SEQUENCE</scope>
</reference>
<accession>A0ABP1ASS6</accession>